<dbReference type="PROSITE" id="PS51318">
    <property type="entry name" value="TAT"/>
    <property type="match status" value="1"/>
</dbReference>
<name>A0A0H2MFL5_9PROT</name>
<reference evidence="2 3" key="1">
    <citation type="submission" date="2015-03" db="EMBL/GenBank/DDBJ databases">
        <title>Genome Sequence of Kiloniella spongiae MEBiC09566, isolated from a marine sponge.</title>
        <authorList>
            <person name="Shao Z."/>
            <person name="Wang L."/>
            <person name="Li X."/>
        </authorList>
    </citation>
    <scope>NUCLEOTIDE SEQUENCE [LARGE SCALE GENOMIC DNA]</scope>
    <source>
        <strain evidence="2 3">MEBiC09566</strain>
    </source>
</reference>
<accession>A0A0H2MFL5</accession>
<dbReference type="InterPro" id="IPR019546">
    <property type="entry name" value="TAT_signal_bac_arc"/>
</dbReference>
<dbReference type="Gene3D" id="3.40.190.170">
    <property type="entry name" value="Bacterial extracellular solute-binding protein, family 7"/>
    <property type="match status" value="1"/>
</dbReference>
<dbReference type="PATRIC" id="fig|1489064.4.peg.377"/>
<dbReference type="EMBL" id="LAQL01000013">
    <property type="protein sequence ID" value="KLN59557.1"/>
    <property type="molecule type" value="Genomic_DNA"/>
</dbReference>
<proteinExistence type="predicted"/>
<evidence type="ECO:0000256" key="1">
    <source>
        <dbReference type="ARBA" id="ARBA00022729"/>
    </source>
</evidence>
<evidence type="ECO:0000313" key="3">
    <source>
        <dbReference type="Proteomes" id="UP000035444"/>
    </source>
</evidence>
<dbReference type="Pfam" id="PF03480">
    <property type="entry name" value="DctP"/>
    <property type="match status" value="1"/>
</dbReference>
<dbReference type="NCBIfam" id="TIGR01409">
    <property type="entry name" value="TAT_signal_seq"/>
    <property type="match status" value="1"/>
</dbReference>
<dbReference type="InterPro" id="IPR018389">
    <property type="entry name" value="DctP_fam"/>
</dbReference>
<organism evidence="2 3">
    <name type="scientific">Kiloniella spongiae</name>
    <dbReference type="NCBI Taxonomy" id="1489064"/>
    <lineage>
        <taxon>Bacteria</taxon>
        <taxon>Pseudomonadati</taxon>
        <taxon>Pseudomonadota</taxon>
        <taxon>Alphaproteobacteria</taxon>
        <taxon>Rhodospirillales</taxon>
        <taxon>Kiloniellaceae</taxon>
        <taxon>Kiloniella</taxon>
    </lineage>
</organism>
<dbReference type="PANTHER" id="PTHR33376">
    <property type="match status" value="1"/>
</dbReference>
<dbReference type="AlphaFoldDB" id="A0A0H2MFL5"/>
<dbReference type="STRING" id="1489064.WH96_16950"/>
<dbReference type="GO" id="GO:0055085">
    <property type="term" value="P:transmembrane transport"/>
    <property type="evidence" value="ECO:0007669"/>
    <property type="project" value="InterPro"/>
</dbReference>
<dbReference type="InterPro" id="IPR006311">
    <property type="entry name" value="TAT_signal"/>
</dbReference>
<dbReference type="OrthoDB" id="9769667at2"/>
<dbReference type="Proteomes" id="UP000035444">
    <property type="component" value="Unassembled WGS sequence"/>
</dbReference>
<keyword evidence="3" id="KW-1185">Reference proteome</keyword>
<dbReference type="PANTHER" id="PTHR33376:SF5">
    <property type="entry name" value="EXTRACYTOPLASMIC SOLUTE RECEPTOR PROTEIN"/>
    <property type="match status" value="1"/>
</dbReference>
<dbReference type="InterPro" id="IPR038404">
    <property type="entry name" value="TRAP_DctP_sf"/>
</dbReference>
<comment type="caution">
    <text evidence="2">The sequence shown here is derived from an EMBL/GenBank/DDBJ whole genome shotgun (WGS) entry which is preliminary data.</text>
</comment>
<protein>
    <submittedName>
        <fullName evidence="2">ABC transporter substrate-binding protein</fullName>
    </submittedName>
</protein>
<gene>
    <name evidence="2" type="ORF">WH96_16950</name>
</gene>
<keyword evidence="1" id="KW-0732">Signal</keyword>
<sequence>MGGLTVNNNINKELSKKIKSSKTQSTSTRRSFLKLAGTTAAVAGGSALSAPFISDANAAAGHKWKVQSTWDAGTTGYTLFEEWCQSFKERSGGELSIQPFAAKSVAADNNALFDSVRNGVLQGMNPFTLYWAGKIPASVFLSSYPVGPDQPAQWDTMFYGLGLLEKAREIYAKFGLVYVGPIQHDANIIHSKIPVSSVEDFKGLKLRVPGGMVSEVFQSFGASTVSLPGSDIFPALEKGTIDAADYVGPAVNWDLGFGQVTKHILFGPPGLMSVYQPVDLMDLTVNKRAWDKLSPAMQQFVEDQVKTYSLDHYVSIQKRNVEALKKFTDSGSTVSRMGQADLDKFRQAAIPIWYKWAKKDANASAVFKIQLDYMMNGIMGYISPSDIKGQSL</sequence>
<evidence type="ECO:0000313" key="2">
    <source>
        <dbReference type="EMBL" id="KLN59557.1"/>
    </source>
</evidence>
<dbReference type="NCBIfam" id="NF037995">
    <property type="entry name" value="TRAP_S1"/>
    <property type="match status" value="1"/>
</dbReference>